<keyword evidence="8" id="KW-1185">Reference proteome</keyword>
<dbReference type="AlphaFoldDB" id="A0A401Q5V5"/>
<keyword evidence="2 5" id="KW-0732">Signal</keyword>
<comment type="similarity">
    <text evidence="1">Belongs to the leprecan family.</text>
</comment>
<evidence type="ECO:0000256" key="5">
    <source>
        <dbReference type="SAM" id="SignalP"/>
    </source>
</evidence>
<feature type="domain" description="Leprecan-like alpha-helical" evidence="6">
    <location>
        <begin position="42"/>
        <end position="366"/>
    </location>
</feature>
<feature type="region of interest" description="Disordered" evidence="4">
    <location>
        <begin position="87"/>
        <end position="122"/>
    </location>
</feature>
<evidence type="ECO:0000256" key="1">
    <source>
        <dbReference type="ARBA" id="ARBA00006487"/>
    </source>
</evidence>
<name>A0A401Q5V5_SCYTO</name>
<dbReference type="Gene3D" id="1.25.40.10">
    <property type="entry name" value="Tetratricopeptide repeat domain"/>
    <property type="match status" value="1"/>
</dbReference>
<feature type="chain" id="PRO_5019319870" description="Leprecan-like alpha-helical domain-containing protein" evidence="5">
    <location>
        <begin position="26"/>
        <end position="458"/>
    </location>
</feature>
<dbReference type="OMA" id="EAFCGRN"/>
<evidence type="ECO:0000313" key="7">
    <source>
        <dbReference type="EMBL" id="GCB80732.1"/>
    </source>
</evidence>
<dbReference type="GO" id="GO:0030199">
    <property type="term" value="P:collagen fibril organization"/>
    <property type="evidence" value="ECO:0007669"/>
    <property type="project" value="TreeGrafter"/>
</dbReference>
<dbReference type="EMBL" id="BFAA01009855">
    <property type="protein sequence ID" value="GCB80732.1"/>
    <property type="molecule type" value="Genomic_DNA"/>
</dbReference>
<comment type="caution">
    <text evidence="7">The sequence shown here is derived from an EMBL/GenBank/DDBJ whole genome shotgun (WGS) entry which is preliminary data.</text>
</comment>
<evidence type="ECO:0000256" key="2">
    <source>
        <dbReference type="ARBA" id="ARBA00022729"/>
    </source>
</evidence>
<organism evidence="7 8">
    <name type="scientific">Scyliorhinus torazame</name>
    <name type="common">Cloudy catshark</name>
    <name type="synonym">Catulus torazame</name>
    <dbReference type="NCBI Taxonomy" id="75743"/>
    <lineage>
        <taxon>Eukaryota</taxon>
        <taxon>Metazoa</taxon>
        <taxon>Chordata</taxon>
        <taxon>Craniata</taxon>
        <taxon>Vertebrata</taxon>
        <taxon>Chondrichthyes</taxon>
        <taxon>Elasmobranchii</taxon>
        <taxon>Galeomorphii</taxon>
        <taxon>Galeoidea</taxon>
        <taxon>Carcharhiniformes</taxon>
        <taxon>Scyliorhinidae</taxon>
        <taxon>Scyliorhinus</taxon>
    </lineage>
</organism>
<dbReference type="InterPro" id="IPR056585">
    <property type="entry name" value="Leprecan_dom"/>
</dbReference>
<evidence type="ECO:0000313" key="8">
    <source>
        <dbReference type="Proteomes" id="UP000288216"/>
    </source>
</evidence>
<dbReference type="PANTHER" id="PTHR13986:SF4">
    <property type="entry name" value="ENDOPLASMIC RETICULUM PROTEIN SC65"/>
    <property type="match status" value="1"/>
</dbReference>
<dbReference type="Proteomes" id="UP000288216">
    <property type="component" value="Unassembled WGS sequence"/>
</dbReference>
<keyword evidence="3" id="KW-0325">Glycoprotein</keyword>
<dbReference type="PANTHER" id="PTHR13986">
    <property type="entry name" value="PROTEIN LYSINE HYDROXYLATION COMPLEX COMPONENT"/>
    <property type="match status" value="1"/>
</dbReference>
<dbReference type="OrthoDB" id="8610171at2759"/>
<accession>A0A401Q5V5</accession>
<dbReference type="STRING" id="75743.A0A401Q5V5"/>
<gene>
    <name evidence="7" type="ORF">scyTo_0016371</name>
</gene>
<sequence>MERPGSCSVTGALLLLSALLPGAGGQYEKYSVRSFPESELIPLDSAYRYSLEQYTAGNWRESIRYLELSLRVHRLLRESQLHCHTDCSRAEPEDRQLPRAEPEDRQLPRAEPEDRQLPRAEPEDRQLLRELRQFSRILHHAVCIKSCKRSLPVFKLTSPHTETLHLFERRIPYKYLENAYFEINNLEKSIAAAHTFLQKNPKDAAMQKKMAYYKTIPDIETYLVDVEAREHETLFLKAVKAYNIGNFRNSITEMEHALPEYYKVYEECISGCEASCDVTGFKDFYLAVADHYVETLKCKVKCEQILTPNVGGFFVEKFVATMYHYLQFAYYKLNDIKNAVSCVATYMLFDPQDEIMQQNLVYYRFYREQWSLQEEDFQPRTDAHLYYNQTRLQIQLLEFADNFLQSDDEMEVSDETFSHSEAEVTDEEFEGDGDYEENILADWWQESRKKGDLDDAPN</sequence>
<protein>
    <recommendedName>
        <fullName evidence="6">Leprecan-like alpha-helical domain-containing protein</fullName>
    </recommendedName>
</protein>
<dbReference type="GO" id="GO:0005518">
    <property type="term" value="F:collagen binding"/>
    <property type="evidence" value="ECO:0007669"/>
    <property type="project" value="TreeGrafter"/>
</dbReference>
<proteinExistence type="inferred from homology"/>
<feature type="signal peptide" evidence="5">
    <location>
        <begin position="1"/>
        <end position="25"/>
    </location>
</feature>
<evidence type="ECO:0000256" key="4">
    <source>
        <dbReference type="SAM" id="MobiDB-lite"/>
    </source>
</evidence>
<dbReference type="GO" id="GO:0005783">
    <property type="term" value="C:endoplasmic reticulum"/>
    <property type="evidence" value="ECO:0007669"/>
    <property type="project" value="TreeGrafter"/>
</dbReference>
<dbReference type="InterPro" id="IPR011990">
    <property type="entry name" value="TPR-like_helical_dom_sf"/>
</dbReference>
<reference evidence="7 8" key="1">
    <citation type="journal article" date="2018" name="Nat. Ecol. Evol.">
        <title>Shark genomes provide insights into elasmobranch evolution and the origin of vertebrates.</title>
        <authorList>
            <person name="Hara Y"/>
            <person name="Yamaguchi K"/>
            <person name="Onimaru K"/>
            <person name="Kadota M"/>
            <person name="Koyanagi M"/>
            <person name="Keeley SD"/>
            <person name="Tatsumi K"/>
            <person name="Tanaka K"/>
            <person name="Motone F"/>
            <person name="Kageyama Y"/>
            <person name="Nozu R"/>
            <person name="Adachi N"/>
            <person name="Nishimura O"/>
            <person name="Nakagawa R"/>
            <person name="Tanegashima C"/>
            <person name="Kiyatake I"/>
            <person name="Matsumoto R"/>
            <person name="Murakumo K"/>
            <person name="Nishida K"/>
            <person name="Terakita A"/>
            <person name="Kuratani S"/>
            <person name="Sato K"/>
            <person name="Hyodo S Kuraku.S."/>
        </authorList>
    </citation>
    <scope>NUCLEOTIDE SEQUENCE [LARGE SCALE GENOMIC DNA]</scope>
</reference>
<evidence type="ECO:0000259" key="6">
    <source>
        <dbReference type="Pfam" id="PF23557"/>
    </source>
</evidence>
<dbReference type="InterPro" id="IPR052284">
    <property type="entry name" value="Collagen_mod_leprecan"/>
</dbReference>
<dbReference type="Pfam" id="PF23557">
    <property type="entry name" value="TPR_leprecan"/>
    <property type="match status" value="1"/>
</dbReference>
<evidence type="ECO:0000256" key="3">
    <source>
        <dbReference type="ARBA" id="ARBA00023180"/>
    </source>
</evidence>